<feature type="compositionally biased region" description="Pro residues" evidence="1">
    <location>
        <begin position="9"/>
        <end position="23"/>
    </location>
</feature>
<feature type="non-terminal residue" evidence="2">
    <location>
        <position position="1"/>
    </location>
</feature>
<dbReference type="EMBL" id="HACG01017426">
    <property type="protein sequence ID" value="CEK64291.1"/>
    <property type="molecule type" value="Transcribed_RNA"/>
</dbReference>
<proteinExistence type="predicted"/>
<name>A0A0B6Z8L2_9EUPU</name>
<protein>
    <submittedName>
        <fullName evidence="2">Uncharacterized protein</fullName>
    </submittedName>
</protein>
<sequence length="157" mass="17460">SQPQQSPISQPPQSPNPQPPQSPIPQAQQSPIPHAQQSPTSEAWQYDGKNYHEKSSQLYERIIQDLSTSIIKYMEQDRGMLVLDMASSDSAVFVKCICLTPSHLTCLLEDVQDGSLLAQLHHMLAQVDTAILDIEDVKLRICLDDKEVNIVQAELSA</sequence>
<feature type="region of interest" description="Disordered" evidence="1">
    <location>
        <begin position="1"/>
        <end position="42"/>
    </location>
</feature>
<accession>A0A0B6Z8L2</accession>
<gene>
    <name evidence="2" type="primary">ORF51290</name>
</gene>
<organism evidence="2">
    <name type="scientific">Arion vulgaris</name>
    <dbReference type="NCBI Taxonomy" id="1028688"/>
    <lineage>
        <taxon>Eukaryota</taxon>
        <taxon>Metazoa</taxon>
        <taxon>Spiralia</taxon>
        <taxon>Lophotrochozoa</taxon>
        <taxon>Mollusca</taxon>
        <taxon>Gastropoda</taxon>
        <taxon>Heterobranchia</taxon>
        <taxon>Euthyneura</taxon>
        <taxon>Panpulmonata</taxon>
        <taxon>Eupulmonata</taxon>
        <taxon>Stylommatophora</taxon>
        <taxon>Helicina</taxon>
        <taxon>Arionoidea</taxon>
        <taxon>Arionidae</taxon>
        <taxon>Arion</taxon>
    </lineage>
</organism>
<dbReference type="AlphaFoldDB" id="A0A0B6Z8L2"/>
<reference evidence="2" key="1">
    <citation type="submission" date="2014-12" db="EMBL/GenBank/DDBJ databases">
        <title>Insight into the proteome of Arion vulgaris.</title>
        <authorList>
            <person name="Aradska J."/>
            <person name="Bulat T."/>
            <person name="Smidak R."/>
            <person name="Sarate P."/>
            <person name="Gangsoo J."/>
            <person name="Sialana F."/>
            <person name="Bilban M."/>
            <person name="Lubec G."/>
        </authorList>
    </citation>
    <scope>NUCLEOTIDE SEQUENCE</scope>
    <source>
        <tissue evidence="2">Skin</tissue>
    </source>
</reference>
<evidence type="ECO:0000256" key="1">
    <source>
        <dbReference type="SAM" id="MobiDB-lite"/>
    </source>
</evidence>
<feature type="compositionally biased region" description="Low complexity" evidence="1">
    <location>
        <begin position="24"/>
        <end position="39"/>
    </location>
</feature>
<evidence type="ECO:0000313" key="2">
    <source>
        <dbReference type="EMBL" id="CEK64291.1"/>
    </source>
</evidence>